<proteinExistence type="predicted"/>
<dbReference type="STRING" id="1166337.SAMN05192580_0376"/>
<name>A0A1I6JJT2_9SPHN</name>
<feature type="transmembrane region" description="Helical" evidence="2">
    <location>
        <begin position="19"/>
        <end position="36"/>
    </location>
</feature>
<dbReference type="AlphaFoldDB" id="A0A1I6JJT2"/>
<accession>A0A1I6JJT2</accession>
<sequence>MDAAETNDIEVRRHGRWRLIAAGLFALLALALAALWSQRKPIATGFVDRALRERGVPARYRIAGLNVREQRLVDVSIGDPARPDLTADEVILRLSLGLSGPKLEAVQARGVRLYGKVVDGRVSLGAIDRLLPASDGSPFVLPELDVDLRDARMRLETPAGPLGLALDGRGRLDDGFRGSLALVSRDLKVAGCRSEGATAFLNVTISDRQPSVDGPVRVPSLDCGGTRVSGAQAAVDLRLSPALDRWDGGGQIELARFSGAGVSSEVISGRIGVSGGARGTEGEVQIQAARSSTRGIGMRNAAFAGRYRVGSGQVQLDGQVSTLDAALDPAARRSLAGWGGAAAGSPVGPLAQGLAVAADRAAAEFSAQAKLALVTGGGRGRILLSDLTLAARSGARIAGDGLRAGVVWPAGGFRMDGALTFGGGGLPAGRVALRQAPGGGPFSGEATIAPYAAGDARLALAPVRFTQEGGATRISTAIRLDGPLGDGRVEGLTLPLIGRLGARGGFTLNDACAPLGWSRLRISGAVAGPTRLRLCPSGRALLWQAPRGGVQGGGEIPGPRLTGTLGGSPLSLAATRLRFDVGRPGFTADALAVRLGAPERQSRLDVAQLTGIADRRGFAGRFAGLGGQIGAVPLILSDGQGPWRLAGGVLDLGGTLSVRDAADPARFEPLAADGVTLRLAGGQIKANGTLRAPADSTRIGEVTIRHDLSRGAGHATLDVPGITFTEALQPERLTRLTLGVIANVRGTLAGRGEIDWTADGVTSTGRFGTEAIDLAAAFGPVKGLKGEIVFTDLLGLVSAPDQVATVTEINPGIAVRDGTIRYRLLPDQQVAITSGRWPFSGGELLLEPTTLDFGRPSVRRMTFRVVGMDAAKFVEQFDFKNIAVTGVFDGTLPIAFGADGGRIERGRLAVRQGGGTLAYVGEISNEDLGMFGSLAFDALKRMRYDRLAIELDGSLDGEIVSRVLFDGTNETPKEAVRKNGLLSQFSNLPFRFNITIRAPFRGLLNSARALNDPRGLIEQARTPVTPLPGSSPAAPVQPR</sequence>
<evidence type="ECO:0000313" key="3">
    <source>
        <dbReference type="EMBL" id="SFR79288.1"/>
    </source>
</evidence>
<evidence type="ECO:0000256" key="2">
    <source>
        <dbReference type="SAM" id="Phobius"/>
    </source>
</evidence>
<dbReference type="EMBL" id="FOZG01000001">
    <property type="protein sequence ID" value="SFR79288.1"/>
    <property type="molecule type" value="Genomic_DNA"/>
</dbReference>
<dbReference type="Proteomes" id="UP000198824">
    <property type="component" value="Unassembled WGS sequence"/>
</dbReference>
<reference evidence="3 4" key="1">
    <citation type="submission" date="2016-10" db="EMBL/GenBank/DDBJ databases">
        <authorList>
            <person name="de Groot N.N."/>
        </authorList>
    </citation>
    <scope>NUCLEOTIDE SEQUENCE [LARGE SCALE GENOMIC DNA]</scope>
    <source>
        <strain evidence="3 4">S5-249</strain>
    </source>
</reference>
<dbReference type="InterPro" id="IPR021730">
    <property type="entry name" value="YdbH"/>
</dbReference>
<keyword evidence="4" id="KW-1185">Reference proteome</keyword>
<keyword evidence="2" id="KW-0472">Membrane</keyword>
<protein>
    <submittedName>
        <fullName evidence="3">Dicarboxylate transport</fullName>
    </submittedName>
</protein>
<dbReference type="RefSeq" id="WP_093309853.1">
    <property type="nucleotide sequence ID" value="NZ_FOZG01000001.1"/>
</dbReference>
<evidence type="ECO:0000256" key="1">
    <source>
        <dbReference type="SAM" id="MobiDB-lite"/>
    </source>
</evidence>
<organism evidence="3 4">
    <name type="scientific">Sphingomonas jatrophae</name>
    <dbReference type="NCBI Taxonomy" id="1166337"/>
    <lineage>
        <taxon>Bacteria</taxon>
        <taxon>Pseudomonadati</taxon>
        <taxon>Pseudomonadota</taxon>
        <taxon>Alphaproteobacteria</taxon>
        <taxon>Sphingomonadales</taxon>
        <taxon>Sphingomonadaceae</taxon>
        <taxon>Sphingomonas</taxon>
    </lineage>
</organism>
<keyword evidence="2" id="KW-0812">Transmembrane</keyword>
<gene>
    <name evidence="3" type="ORF">SAMN05192580_0376</name>
</gene>
<evidence type="ECO:0000313" key="4">
    <source>
        <dbReference type="Proteomes" id="UP000198824"/>
    </source>
</evidence>
<keyword evidence="2" id="KW-1133">Transmembrane helix</keyword>
<dbReference type="Pfam" id="PF11739">
    <property type="entry name" value="YdbH-like"/>
    <property type="match status" value="1"/>
</dbReference>
<feature type="region of interest" description="Disordered" evidence="1">
    <location>
        <begin position="1020"/>
        <end position="1039"/>
    </location>
</feature>
<dbReference type="OrthoDB" id="7597031at2"/>